<evidence type="ECO:0000313" key="2">
    <source>
        <dbReference type="EMBL" id="GFM34227.1"/>
    </source>
</evidence>
<evidence type="ECO:0000256" key="1">
    <source>
        <dbReference type="SAM" id="Phobius"/>
    </source>
</evidence>
<dbReference type="EMBL" id="BLVO01000013">
    <property type="protein sequence ID" value="GFM34227.1"/>
    <property type="molecule type" value="Genomic_DNA"/>
</dbReference>
<dbReference type="RefSeq" id="WP_174405839.1">
    <property type="nucleotide sequence ID" value="NZ_BLVO01000013.1"/>
</dbReference>
<keyword evidence="1" id="KW-0812">Transmembrane</keyword>
<evidence type="ECO:0000313" key="3">
    <source>
        <dbReference type="Proteomes" id="UP000503840"/>
    </source>
</evidence>
<sequence length="233" mass="25838">MFGVASDCHKTRRWRLLENLKIRAAMLMAVLALVLIWTQLYVLHDDGAGAGYCAGLVTELLGVAITILVIDIVLERQELRRDVRRLADELLYQADFIVWIWLGGDRVFSLAELECLLESVSDDDALHHTTETLFQNLGNEAAKRMRTHKDVVDSNIHLCDGVRLLAQLANIRVGSGASRTTPSQIGVIVSGAVRAFDKVLCYRETEGAANGRYLKGKRSDVAAQRFRCSGELG</sequence>
<accession>A0A7J0BKG4</accession>
<dbReference type="Proteomes" id="UP000503840">
    <property type="component" value="Unassembled WGS sequence"/>
</dbReference>
<feature type="transmembrane region" description="Helical" evidence="1">
    <location>
        <begin position="20"/>
        <end position="43"/>
    </location>
</feature>
<organism evidence="2 3">
    <name type="scientific">Desulfovibrio subterraneus</name>
    <dbReference type="NCBI Taxonomy" id="2718620"/>
    <lineage>
        <taxon>Bacteria</taxon>
        <taxon>Pseudomonadati</taxon>
        <taxon>Thermodesulfobacteriota</taxon>
        <taxon>Desulfovibrionia</taxon>
        <taxon>Desulfovibrionales</taxon>
        <taxon>Desulfovibrionaceae</taxon>
        <taxon>Desulfovibrio</taxon>
    </lineage>
</organism>
<keyword evidence="1" id="KW-0472">Membrane</keyword>
<feature type="transmembrane region" description="Helical" evidence="1">
    <location>
        <begin position="49"/>
        <end position="74"/>
    </location>
</feature>
<name>A0A7J0BKG4_9BACT</name>
<keyword evidence="3" id="KW-1185">Reference proteome</keyword>
<gene>
    <name evidence="2" type="ORF">DSM101010T_25920</name>
</gene>
<reference evidence="2 3" key="1">
    <citation type="submission" date="2020-05" db="EMBL/GenBank/DDBJ databases">
        <title>Draft genome sequence of Desulfovibrio sp. strain HN2T.</title>
        <authorList>
            <person name="Ueno A."/>
            <person name="Tamazawa S."/>
            <person name="Tamamura S."/>
            <person name="Murakami T."/>
            <person name="Kiyama T."/>
            <person name="Inomata H."/>
            <person name="Amano Y."/>
            <person name="Miyakawa K."/>
            <person name="Tamaki H."/>
            <person name="Naganuma T."/>
            <person name="Kaneko K."/>
        </authorList>
    </citation>
    <scope>NUCLEOTIDE SEQUENCE [LARGE SCALE GENOMIC DNA]</scope>
    <source>
        <strain evidence="2 3">HN2</strain>
    </source>
</reference>
<dbReference type="AlphaFoldDB" id="A0A7J0BKG4"/>
<keyword evidence="1" id="KW-1133">Transmembrane helix</keyword>
<protein>
    <submittedName>
        <fullName evidence="2">Uncharacterized protein</fullName>
    </submittedName>
</protein>
<proteinExistence type="predicted"/>
<comment type="caution">
    <text evidence="2">The sequence shown here is derived from an EMBL/GenBank/DDBJ whole genome shotgun (WGS) entry which is preliminary data.</text>
</comment>